<evidence type="ECO:0000256" key="4">
    <source>
        <dbReference type="ARBA" id="ARBA00023295"/>
    </source>
</evidence>
<dbReference type="PROSITE" id="PS00512">
    <property type="entry name" value="ALPHA_GALACTOSIDASE"/>
    <property type="match status" value="1"/>
</dbReference>
<comment type="catalytic activity">
    <reaction evidence="1">
        <text>Hydrolysis of terminal, non-reducing alpha-D-galactose residues in alpha-D-galactosides, including galactose oligosaccharides, galactomannans and galactolipids.</text>
        <dbReference type="EC" id="3.2.1.22"/>
    </reaction>
</comment>
<dbReference type="EC" id="3.2.1.22" evidence="2"/>
<dbReference type="PANTHER" id="PTHR43053:SF3">
    <property type="entry name" value="ALPHA-GALACTOSIDASE C-RELATED"/>
    <property type="match status" value="1"/>
</dbReference>
<dbReference type="InterPro" id="IPR017853">
    <property type="entry name" value="GH"/>
</dbReference>
<reference evidence="6" key="2">
    <citation type="submission" date="2020-09" db="EMBL/GenBank/DDBJ databases">
        <authorList>
            <person name="Sun Q."/>
            <person name="Ohkuma M."/>
        </authorList>
    </citation>
    <scope>NUCLEOTIDE SEQUENCE</scope>
    <source>
        <strain evidence="6">JCM 3051</strain>
    </source>
</reference>
<dbReference type="Pfam" id="PF16875">
    <property type="entry name" value="Glyco_hydro_36N"/>
    <property type="match status" value="1"/>
</dbReference>
<keyword evidence="7" id="KW-1185">Reference proteome</keyword>
<evidence type="ECO:0000256" key="3">
    <source>
        <dbReference type="ARBA" id="ARBA00022801"/>
    </source>
</evidence>
<dbReference type="InterPro" id="IPR013785">
    <property type="entry name" value="Aldolase_TIM"/>
</dbReference>
<dbReference type="PRINTS" id="PR00743">
    <property type="entry name" value="GLHYDRLASE36"/>
</dbReference>
<keyword evidence="3" id="KW-0378">Hydrolase</keyword>
<reference evidence="6" key="1">
    <citation type="journal article" date="2014" name="Int. J. Syst. Evol. Microbiol.">
        <title>Complete genome sequence of Corynebacterium casei LMG S-19264T (=DSM 44701T), isolated from a smear-ripened cheese.</title>
        <authorList>
            <consortium name="US DOE Joint Genome Institute (JGI-PGF)"/>
            <person name="Walter F."/>
            <person name="Albersmeier A."/>
            <person name="Kalinowski J."/>
            <person name="Ruckert C."/>
        </authorList>
    </citation>
    <scope>NUCLEOTIDE SEQUENCE</scope>
    <source>
        <strain evidence="6">JCM 3051</strain>
    </source>
</reference>
<dbReference type="Pfam" id="PF02065">
    <property type="entry name" value="Melibiase"/>
    <property type="match status" value="1"/>
</dbReference>
<evidence type="ECO:0000256" key="2">
    <source>
        <dbReference type="ARBA" id="ARBA00012755"/>
    </source>
</evidence>
<dbReference type="Gene3D" id="2.70.98.60">
    <property type="entry name" value="alpha-galactosidase from lactobacil brevis"/>
    <property type="match status" value="1"/>
</dbReference>
<dbReference type="InterPro" id="IPR038417">
    <property type="entry name" value="Alpga-gal_N_sf"/>
</dbReference>
<dbReference type="InterPro" id="IPR000111">
    <property type="entry name" value="Glyco_hydro_27/36_CS"/>
</dbReference>
<dbReference type="AlphaFoldDB" id="A0A8H9L8X9"/>
<evidence type="ECO:0000256" key="1">
    <source>
        <dbReference type="ARBA" id="ARBA00001255"/>
    </source>
</evidence>
<dbReference type="InterPro" id="IPR002252">
    <property type="entry name" value="Glyco_hydro_36"/>
</dbReference>
<evidence type="ECO:0000313" key="6">
    <source>
        <dbReference type="EMBL" id="GGM44198.1"/>
    </source>
</evidence>
<dbReference type="Proteomes" id="UP000655589">
    <property type="component" value="Unassembled WGS sequence"/>
</dbReference>
<evidence type="ECO:0000313" key="7">
    <source>
        <dbReference type="Proteomes" id="UP000655589"/>
    </source>
</evidence>
<dbReference type="CDD" id="cd14791">
    <property type="entry name" value="GH36"/>
    <property type="match status" value="1"/>
</dbReference>
<comment type="caution">
    <text evidence="6">The sequence shown here is derived from an EMBL/GenBank/DDBJ whole genome shotgun (WGS) entry which is preliminary data.</text>
</comment>
<sequence length="759" mass="82979">MQNAATARYGLTNVFRTGSRTQLERQRRLSTPVTRERAESRDEVAWPEVVRLAARGVALILAVPHDSLPHVVHWGPDPGPLSDDELRAVVAAAVPPRATNGVDSAVVVSVLPEARTGWTGTPGLSGHRAGAGWSPWLRPERVDVVAGLGGGGRVDVLAADPEAGLQVGVLVEMLPTGVVRMQAHVTNTASGPYAVERLDLALPVPTRADGLWDLAGRWAKERVVQHRPFTVGTHLREGRHGRTGADAATLLVAGTPDLGFAEGEAWGLHVAFSGNHRVAAERVFSGERHLLGGELLLPGEVELQEGETYRSPKLFAVYGAGLDGMAARLHSHLRARPHHPRTPRPVVMNVWEAVYFDHDLQRLLDLAELAADVGVERFVLDDGWFSSRRDDTSGLGDWVVADAVWGQGRFRTLVDAVKGRGMQFGLWLEPEMVNLDSDVARAHPDWILQLPGRMPVDFRHQQVLDLSHPEAFASVRDQILALVREYGIDYVKWDHNRDLIDAGSTRTGRAGVHGQTLAAYRLLDEIRAGAPGLEIESCSSGGARIDLEMIEHTDRVWASDCIDARERQQIQRWTAQLLPPELVGSHVGAGRAHTTGRELDLGFRAATALFGHFGVEWDLTAASPAERSELAAWIRFYKEVRSLVHTGTVVRRDVEHGDLWVHGAVAPDQRDALFAVTLRERHVTWPAGRVPIPGLRRDLTYRVSAAGPGADAPYDERVHPTWWATGIELSGAVLADVGVHVPALDPDHSALLRIEAMPR</sequence>
<dbReference type="GO" id="GO:0004557">
    <property type="term" value="F:alpha-galactosidase activity"/>
    <property type="evidence" value="ECO:0007669"/>
    <property type="project" value="UniProtKB-EC"/>
</dbReference>
<dbReference type="SUPFAM" id="SSF51445">
    <property type="entry name" value="(Trans)glycosidases"/>
    <property type="match status" value="1"/>
</dbReference>
<evidence type="ECO:0000259" key="5">
    <source>
        <dbReference type="Pfam" id="PF16875"/>
    </source>
</evidence>
<dbReference type="FunFam" id="3.20.20.70:FF:000118">
    <property type="entry name" value="Alpha-galactosidase"/>
    <property type="match status" value="1"/>
</dbReference>
<keyword evidence="4" id="KW-0326">Glycosidase</keyword>
<proteinExistence type="predicted"/>
<dbReference type="Gene3D" id="3.20.20.70">
    <property type="entry name" value="Aldolase class I"/>
    <property type="match status" value="1"/>
</dbReference>
<protein>
    <recommendedName>
        <fullName evidence="2">alpha-galactosidase</fullName>
        <ecNumber evidence="2">3.2.1.22</ecNumber>
    </recommendedName>
</protein>
<dbReference type="InterPro" id="IPR050985">
    <property type="entry name" value="Alpha-glycosidase_related"/>
</dbReference>
<dbReference type="EMBL" id="BMPT01000030">
    <property type="protein sequence ID" value="GGM44198.1"/>
    <property type="molecule type" value="Genomic_DNA"/>
</dbReference>
<dbReference type="GO" id="GO:0016052">
    <property type="term" value="P:carbohydrate catabolic process"/>
    <property type="evidence" value="ECO:0007669"/>
    <property type="project" value="InterPro"/>
</dbReference>
<accession>A0A8H9L8X9</accession>
<name>A0A8H9L8X9_9MICO</name>
<feature type="domain" description="Glycosyl hydrolase family 36 N-terminal" evidence="5">
    <location>
        <begin position="68"/>
        <end position="304"/>
    </location>
</feature>
<dbReference type="InterPro" id="IPR031704">
    <property type="entry name" value="Glyco_hydro_36_N"/>
</dbReference>
<dbReference type="PANTHER" id="PTHR43053">
    <property type="entry name" value="GLYCOSIDASE FAMILY 31"/>
    <property type="match status" value="1"/>
</dbReference>
<gene>
    <name evidence="6" type="ORF">GCM10010102_44570</name>
</gene>
<organism evidence="6 7">
    <name type="scientific">Promicromonospora citrea</name>
    <dbReference type="NCBI Taxonomy" id="43677"/>
    <lineage>
        <taxon>Bacteria</taxon>
        <taxon>Bacillati</taxon>
        <taxon>Actinomycetota</taxon>
        <taxon>Actinomycetes</taxon>
        <taxon>Micrococcales</taxon>
        <taxon>Promicromonosporaceae</taxon>
        <taxon>Promicromonospora</taxon>
    </lineage>
</organism>